<evidence type="ECO:0000313" key="9">
    <source>
        <dbReference type="Proteomes" id="UP001050691"/>
    </source>
</evidence>
<name>A0AAV5AQ32_9AGAM</name>
<dbReference type="EMBL" id="BPWL01000009">
    <property type="protein sequence ID" value="GJJ14005.1"/>
    <property type="molecule type" value="Genomic_DNA"/>
</dbReference>
<keyword evidence="9" id="KW-1185">Reference proteome</keyword>
<evidence type="ECO:0000256" key="5">
    <source>
        <dbReference type="ARBA" id="ARBA00022840"/>
    </source>
</evidence>
<protein>
    <recommendedName>
        <fullName evidence="7">Mur ligase central domain-containing protein</fullName>
    </recommendedName>
</protein>
<proteinExistence type="inferred from homology"/>
<dbReference type="Pfam" id="PF08245">
    <property type="entry name" value="Mur_ligase_M"/>
    <property type="match status" value="1"/>
</dbReference>
<dbReference type="GO" id="GO:0005524">
    <property type="term" value="F:ATP binding"/>
    <property type="evidence" value="ECO:0007669"/>
    <property type="project" value="UniProtKB-KW"/>
</dbReference>
<dbReference type="GO" id="GO:0046872">
    <property type="term" value="F:metal ion binding"/>
    <property type="evidence" value="ECO:0007669"/>
    <property type="project" value="UniProtKB-KW"/>
</dbReference>
<comment type="caution">
    <text evidence="8">The sequence shown here is derived from an EMBL/GenBank/DDBJ whole genome shotgun (WGS) entry which is preliminary data.</text>
</comment>
<keyword evidence="4" id="KW-0547">Nucleotide-binding</keyword>
<reference evidence="8" key="1">
    <citation type="submission" date="2021-10" db="EMBL/GenBank/DDBJ databases">
        <title>De novo Genome Assembly of Clathrus columnatus (Basidiomycota, Fungi) Using Illumina and Nanopore Sequence Data.</title>
        <authorList>
            <person name="Ogiso-Tanaka E."/>
            <person name="Itagaki H."/>
            <person name="Hosoya T."/>
            <person name="Hosaka K."/>
        </authorList>
    </citation>
    <scope>NUCLEOTIDE SEQUENCE</scope>
    <source>
        <strain evidence="8">MO-923</strain>
    </source>
</reference>
<keyword evidence="2" id="KW-0436">Ligase</keyword>
<dbReference type="InterPro" id="IPR013221">
    <property type="entry name" value="Mur_ligase_cen"/>
</dbReference>
<evidence type="ECO:0000256" key="4">
    <source>
        <dbReference type="ARBA" id="ARBA00022741"/>
    </source>
</evidence>
<dbReference type="GO" id="GO:0005739">
    <property type="term" value="C:mitochondrion"/>
    <property type="evidence" value="ECO:0007669"/>
    <property type="project" value="TreeGrafter"/>
</dbReference>
<keyword evidence="5" id="KW-0067">ATP-binding</keyword>
<dbReference type="InterPro" id="IPR036615">
    <property type="entry name" value="Mur_ligase_C_dom_sf"/>
</dbReference>
<sequence>MSIDLSLTRIRRLFSLLPLYRRPTIHVAGTNGKGSVTAILSSIFTASHISVGRFNSPHLIHVWDSICINDRIIPEEMYRSIRKEVERVNAYHLVEATNFEILTATAAQIFEQSSVDIAIFEVGLGGKHDATNALPDDVIIASAITSIDLDHQQFLGNTISSIAKEKAGIARKGRPCILGYQNHSEVANVVNNAVQSVGGHLYPALKVKPHPNSPSNGSDYQIVSVLFHPWGVELELKFPLLGSHQLENLGTALSVLGIIMKENSNTQVGTVLDRVSPSTLCSGVLEAKWAGRLERIFLNDPYVSVLVDGAHNSASATALQEYLMKITPTHKTGILQSHSEREHRTFIIGLSHSPMKQPAATLSPLLRPGDKVAVVLFNDVEDMPWVKNVPPKEVVNVVRDLTNDGEVEVFDETPSDQLHLDRLKRALYWAADRVQENEEIVLCGSLYLVADFYKLALQQGYVHK</sequence>
<dbReference type="InterPro" id="IPR036565">
    <property type="entry name" value="Mur-like_cat_sf"/>
</dbReference>
<dbReference type="InterPro" id="IPR001645">
    <property type="entry name" value="Folylpolyglutamate_synth"/>
</dbReference>
<dbReference type="GO" id="GO:0004326">
    <property type="term" value="F:tetrahydrofolylpolyglutamate synthase activity"/>
    <property type="evidence" value="ECO:0007669"/>
    <property type="project" value="InterPro"/>
</dbReference>
<dbReference type="SUPFAM" id="SSF53623">
    <property type="entry name" value="MurD-like peptide ligases, catalytic domain"/>
    <property type="match status" value="1"/>
</dbReference>
<accession>A0AAV5AQ32</accession>
<organism evidence="8 9">
    <name type="scientific">Clathrus columnatus</name>
    <dbReference type="NCBI Taxonomy" id="1419009"/>
    <lineage>
        <taxon>Eukaryota</taxon>
        <taxon>Fungi</taxon>
        <taxon>Dikarya</taxon>
        <taxon>Basidiomycota</taxon>
        <taxon>Agaricomycotina</taxon>
        <taxon>Agaricomycetes</taxon>
        <taxon>Phallomycetidae</taxon>
        <taxon>Phallales</taxon>
        <taxon>Clathraceae</taxon>
        <taxon>Clathrus</taxon>
    </lineage>
</organism>
<comment type="similarity">
    <text evidence="1">Belongs to the folylpolyglutamate synthase family.</text>
</comment>
<evidence type="ECO:0000256" key="1">
    <source>
        <dbReference type="ARBA" id="ARBA00008276"/>
    </source>
</evidence>
<gene>
    <name evidence="8" type="ORF">Clacol_008262</name>
</gene>
<dbReference type="PANTHER" id="PTHR11136:SF0">
    <property type="entry name" value="DIHYDROFOLATE SYNTHETASE-RELATED"/>
    <property type="match status" value="1"/>
</dbReference>
<dbReference type="Proteomes" id="UP001050691">
    <property type="component" value="Unassembled WGS sequence"/>
</dbReference>
<evidence type="ECO:0000256" key="2">
    <source>
        <dbReference type="ARBA" id="ARBA00022598"/>
    </source>
</evidence>
<evidence type="ECO:0000256" key="3">
    <source>
        <dbReference type="ARBA" id="ARBA00022723"/>
    </source>
</evidence>
<keyword evidence="6" id="KW-0460">Magnesium</keyword>
<dbReference type="SUPFAM" id="SSF53244">
    <property type="entry name" value="MurD-like peptide ligases, peptide-binding domain"/>
    <property type="match status" value="1"/>
</dbReference>
<keyword evidence="3" id="KW-0479">Metal-binding</keyword>
<dbReference type="AlphaFoldDB" id="A0AAV5AQ32"/>
<dbReference type="PANTHER" id="PTHR11136">
    <property type="entry name" value="FOLYLPOLYGLUTAMATE SYNTHASE-RELATED"/>
    <property type="match status" value="1"/>
</dbReference>
<dbReference type="NCBIfam" id="TIGR01499">
    <property type="entry name" value="folC"/>
    <property type="match status" value="1"/>
</dbReference>
<feature type="domain" description="Mur ligase central" evidence="7">
    <location>
        <begin position="27"/>
        <end position="255"/>
    </location>
</feature>
<dbReference type="GO" id="GO:0008841">
    <property type="term" value="F:dihydrofolate synthase activity"/>
    <property type="evidence" value="ECO:0007669"/>
    <property type="project" value="TreeGrafter"/>
</dbReference>
<dbReference type="Gene3D" id="3.40.1190.10">
    <property type="entry name" value="Mur-like, catalytic domain"/>
    <property type="match status" value="1"/>
</dbReference>
<evidence type="ECO:0000313" key="8">
    <source>
        <dbReference type="EMBL" id="GJJ14005.1"/>
    </source>
</evidence>
<evidence type="ECO:0000256" key="6">
    <source>
        <dbReference type="ARBA" id="ARBA00022842"/>
    </source>
</evidence>
<dbReference type="Gene3D" id="3.90.190.20">
    <property type="entry name" value="Mur ligase, C-terminal domain"/>
    <property type="match status" value="1"/>
</dbReference>
<dbReference type="GO" id="GO:0005829">
    <property type="term" value="C:cytosol"/>
    <property type="evidence" value="ECO:0007669"/>
    <property type="project" value="TreeGrafter"/>
</dbReference>
<evidence type="ECO:0000259" key="7">
    <source>
        <dbReference type="Pfam" id="PF08245"/>
    </source>
</evidence>